<dbReference type="GO" id="GO:0000976">
    <property type="term" value="F:transcription cis-regulatory region binding"/>
    <property type="evidence" value="ECO:0007669"/>
    <property type="project" value="TreeGrafter"/>
</dbReference>
<dbReference type="SUPFAM" id="SSF53822">
    <property type="entry name" value="Periplasmic binding protein-like I"/>
    <property type="match status" value="1"/>
</dbReference>
<dbReference type="SMART" id="SM00354">
    <property type="entry name" value="HTH_LACI"/>
    <property type="match status" value="1"/>
</dbReference>
<proteinExistence type="predicted"/>
<dbReference type="InterPro" id="IPR010982">
    <property type="entry name" value="Lambda_DNA-bd_dom_sf"/>
</dbReference>
<dbReference type="AlphaFoldDB" id="A0AA45WSN7"/>
<feature type="domain" description="HTH lacI-type" evidence="4">
    <location>
        <begin position="3"/>
        <end position="57"/>
    </location>
</feature>
<evidence type="ECO:0000256" key="2">
    <source>
        <dbReference type="ARBA" id="ARBA00023125"/>
    </source>
</evidence>
<dbReference type="PROSITE" id="PS00356">
    <property type="entry name" value="HTH_LACI_1"/>
    <property type="match status" value="1"/>
</dbReference>
<evidence type="ECO:0000313" key="6">
    <source>
        <dbReference type="Proteomes" id="UP001158066"/>
    </source>
</evidence>
<evidence type="ECO:0000256" key="3">
    <source>
        <dbReference type="ARBA" id="ARBA00023163"/>
    </source>
</evidence>
<dbReference type="Gene3D" id="1.10.260.40">
    <property type="entry name" value="lambda repressor-like DNA-binding domains"/>
    <property type="match status" value="1"/>
</dbReference>
<dbReference type="CDD" id="cd19975">
    <property type="entry name" value="PBP1_CcpA-like"/>
    <property type="match status" value="1"/>
</dbReference>
<keyword evidence="1" id="KW-0805">Transcription regulation</keyword>
<dbReference type="InterPro" id="IPR046335">
    <property type="entry name" value="LacI/GalR-like_sensor"/>
</dbReference>
<dbReference type="PANTHER" id="PTHR30146">
    <property type="entry name" value="LACI-RELATED TRANSCRIPTIONAL REPRESSOR"/>
    <property type="match status" value="1"/>
</dbReference>
<dbReference type="Gene3D" id="3.40.50.2300">
    <property type="match status" value="2"/>
</dbReference>
<dbReference type="InterPro" id="IPR000843">
    <property type="entry name" value="HTH_LacI"/>
</dbReference>
<accession>A0AA45WSN7</accession>
<dbReference type="Pfam" id="PF13377">
    <property type="entry name" value="Peripla_BP_3"/>
    <property type="match status" value="1"/>
</dbReference>
<name>A0AA45WSN7_9CLOT</name>
<dbReference type="InterPro" id="IPR028082">
    <property type="entry name" value="Peripla_BP_I"/>
</dbReference>
<keyword evidence="3" id="KW-0804">Transcription</keyword>
<evidence type="ECO:0000259" key="4">
    <source>
        <dbReference type="PROSITE" id="PS50932"/>
    </source>
</evidence>
<keyword evidence="6" id="KW-1185">Reference proteome</keyword>
<organism evidence="5 6">
    <name type="scientific">Anoxynatronum buryatiense</name>
    <dbReference type="NCBI Taxonomy" id="489973"/>
    <lineage>
        <taxon>Bacteria</taxon>
        <taxon>Bacillati</taxon>
        <taxon>Bacillota</taxon>
        <taxon>Clostridia</taxon>
        <taxon>Eubacteriales</taxon>
        <taxon>Clostridiaceae</taxon>
        <taxon>Anoxynatronum</taxon>
    </lineage>
</organism>
<dbReference type="CDD" id="cd01392">
    <property type="entry name" value="HTH_LacI"/>
    <property type="match status" value="1"/>
</dbReference>
<dbReference type="RefSeq" id="WP_283407464.1">
    <property type="nucleotide sequence ID" value="NZ_FXUF01000001.1"/>
</dbReference>
<dbReference type="PANTHER" id="PTHR30146:SF109">
    <property type="entry name" value="HTH-TYPE TRANSCRIPTIONAL REGULATOR GALS"/>
    <property type="match status" value="1"/>
</dbReference>
<keyword evidence="2" id="KW-0238">DNA-binding</keyword>
<dbReference type="Proteomes" id="UP001158066">
    <property type="component" value="Unassembled WGS sequence"/>
</dbReference>
<dbReference type="PROSITE" id="PS50932">
    <property type="entry name" value="HTH_LACI_2"/>
    <property type="match status" value="1"/>
</dbReference>
<evidence type="ECO:0000256" key="1">
    <source>
        <dbReference type="ARBA" id="ARBA00023015"/>
    </source>
</evidence>
<protein>
    <submittedName>
        <fullName evidence="5">Transcriptional regulator, LacI family</fullName>
    </submittedName>
</protein>
<comment type="caution">
    <text evidence="5">The sequence shown here is derived from an EMBL/GenBank/DDBJ whole genome shotgun (WGS) entry which is preliminary data.</text>
</comment>
<sequence>MKITIDEVARRAGVSKATVSRVMNDSKPVKQEKYDRVMQVIEELGFIPNPVARGLAHQKTGLVGVVIPDITNPFFAELVKGIEEVVRDKNYNMVLCNTFHNFEKEMSYLKMLREKYVDGIIFMTAKVTHEHREFFRSSQLPVTFINRKCEDLNVSSIDIDNYQAAHDITTFFLKRGHRRVAIIRAPLTDKTSGYERFHGYRDAMQAYGIELNASLVMRSNFKIENTYRTVRRFLREEPAVTAIFATSDLMAIGAIKALQDEGIQVPHQVEVAGFDDIPMASYYHPSITTVRQPITEMGRTATKILIREINGEKVKNRNLILPYQLICRESTLTSKVSGE</sequence>
<dbReference type="Pfam" id="PF00356">
    <property type="entry name" value="LacI"/>
    <property type="match status" value="1"/>
</dbReference>
<dbReference type="GO" id="GO:0003700">
    <property type="term" value="F:DNA-binding transcription factor activity"/>
    <property type="evidence" value="ECO:0007669"/>
    <property type="project" value="TreeGrafter"/>
</dbReference>
<dbReference type="PRINTS" id="PR00036">
    <property type="entry name" value="HTHLACI"/>
</dbReference>
<evidence type="ECO:0000313" key="5">
    <source>
        <dbReference type="EMBL" id="SMP38479.1"/>
    </source>
</evidence>
<dbReference type="SUPFAM" id="SSF47413">
    <property type="entry name" value="lambda repressor-like DNA-binding domains"/>
    <property type="match status" value="1"/>
</dbReference>
<reference evidence="5" key="1">
    <citation type="submission" date="2017-05" db="EMBL/GenBank/DDBJ databases">
        <authorList>
            <person name="Varghese N."/>
            <person name="Submissions S."/>
        </authorList>
    </citation>
    <scope>NUCLEOTIDE SEQUENCE</scope>
    <source>
        <strain evidence="5">Su22</strain>
    </source>
</reference>
<dbReference type="EMBL" id="FXUF01000001">
    <property type="protein sequence ID" value="SMP38479.1"/>
    <property type="molecule type" value="Genomic_DNA"/>
</dbReference>
<gene>
    <name evidence="5" type="ORF">SAMN06296020_101101</name>
</gene>